<proteinExistence type="inferred from homology"/>
<reference evidence="8 9" key="1">
    <citation type="submission" date="2017-07" db="EMBL/GenBank/DDBJ databases">
        <title>Genome sequencing and assembly of Paenibacillus rigui.</title>
        <authorList>
            <person name="Mayilraj S."/>
        </authorList>
    </citation>
    <scope>NUCLEOTIDE SEQUENCE [LARGE SCALE GENOMIC DNA]</scope>
    <source>
        <strain evidence="8 9">JCM 16352</strain>
    </source>
</reference>
<dbReference type="SUPFAM" id="SSF53383">
    <property type="entry name" value="PLP-dependent transferases"/>
    <property type="match status" value="1"/>
</dbReference>
<dbReference type="AlphaFoldDB" id="A0A229UY02"/>
<evidence type="ECO:0000313" key="9">
    <source>
        <dbReference type="Proteomes" id="UP000215509"/>
    </source>
</evidence>
<comment type="cofactor">
    <cofactor evidence="1">
        <name>pyridoxal 5'-phosphate</name>
        <dbReference type="ChEBI" id="CHEBI:597326"/>
    </cofactor>
</comment>
<feature type="domain" description="Aminotransferase class I/classII large" evidence="7">
    <location>
        <begin position="40"/>
        <end position="387"/>
    </location>
</feature>
<comment type="caution">
    <text evidence="8">The sequence shown here is derived from an EMBL/GenBank/DDBJ whole genome shotgun (WGS) entry which is preliminary data.</text>
</comment>
<dbReference type="GO" id="GO:0008483">
    <property type="term" value="F:transaminase activity"/>
    <property type="evidence" value="ECO:0007669"/>
    <property type="project" value="UniProtKB-KW"/>
</dbReference>
<dbReference type="InterPro" id="IPR015421">
    <property type="entry name" value="PyrdxlP-dep_Trfase_major"/>
</dbReference>
<dbReference type="InterPro" id="IPR004839">
    <property type="entry name" value="Aminotransferase_I/II_large"/>
</dbReference>
<name>A0A229UY02_9BACL</name>
<evidence type="ECO:0000256" key="2">
    <source>
        <dbReference type="ARBA" id="ARBA00007441"/>
    </source>
</evidence>
<gene>
    <name evidence="8" type="ORF">CF651_00170</name>
</gene>
<dbReference type="InterPro" id="IPR015422">
    <property type="entry name" value="PyrdxlP-dep_Trfase_small"/>
</dbReference>
<organism evidence="8 9">
    <name type="scientific">Paenibacillus rigui</name>
    <dbReference type="NCBI Taxonomy" id="554312"/>
    <lineage>
        <taxon>Bacteria</taxon>
        <taxon>Bacillati</taxon>
        <taxon>Bacillota</taxon>
        <taxon>Bacilli</taxon>
        <taxon>Bacillales</taxon>
        <taxon>Paenibacillaceae</taxon>
        <taxon>Paenibacillus</taxon>
    </lineage>
</organism>
<dbReference type="PANTHER" id="PTHR42790">
    <property type="entry name" value="AMINOTRANSFERASE"/>
    <property type="match status" value="1"/>
</dbReference>
<sequence length="395" mass="44680">MDYRFSSTMDSFKSSAVREILKLTQGKSIISLAGGLPNEQYFPIDAVRDAFSRVFDEGKQVLQYGLTEGYTPLRESIAKHLERKNIHVGVDDMLITTGSQQAINLLTSVMIDPGDVILVERPTYLAAIQIFQSYKANIISVDCDADGMDLNDLELKIKQHHPKMIYVIPTFSNPSGKAWSLERRKGTLEICKRNNVLILEDDPYGELKFGDGETFPSIFSLDEHPTGSCVVYTSTFSKIVAPALRTGWAIGDATVIRNMTRAKQAADLHSSTMDQQALHQLFQHFDLHGHIDLVRSEYEKRMHQMVDLLKKQDWPGTRWIEPKGGMFIWLELPAHIDTEQLLKQAVQEGVAFVPGASFFADAPERNTMRLNFTHTDHDKMVEGIERLNRVIRKAL</sequence>
<dbReference type="Gene3D" id="3.90.1150.10">
    <property type="entry name" value="Aspartate Aminotransferase, domain 1"/>
    <property type="match status" value="1"/>
</dbReference>
<dbReference type="OrthoDB" id="9802601at2"/>
<evidence type="ECO:0000256" key="6">
    <source>
        <dbReference type="ARBA" id="ARBA00022898"/>
    </source>
</evidence>
<accession>A0A229UY02</accession>
<dbReference type="InterPro" id="IPR050859">
    <property type="entry name" value="Class-I_PLP-dep_aminotransf"/>
</dbReference>
<protein>
    <submittedName>
        <fullName evidence="8">Aminotransferase</fullName>
    </submittedName>
</protein>
<evidence type="ECO:0000256" key="4">
    <source>
        <dbReference type="ARBA" id="ARBA00022576"/>
    </source>
</evidence>
<dbReference type="GO" id="GO:1901605">
    <property type="term" value="P:alpha-amino acid metabolic process"/>
    <property type="evidence" value="ECO:0007669"/>
    <property type="project" value="TreeGrafter"/>
</dbReference>
<dbReference type="EMBL" id="NMQW01000001">
    <property type="protein sequence ID" value="OXM88318.1"/>
    <property type="molecule type" value="Genomic_DNA"/>
</dbReference>
<keyword evidence="9" id="KW-1185">Reference proteome</keyword>
<dbReference type="CDD" id="cd00609">
    <property type="entry name" value="AAT_like"/>
    <property type="match status" value="1"/>
</dbReference>
<keyword evidence="4 8" id="KW-0032">Aminotransferase</keyword>
<dbReference type="GO" id="GO:0030170">
    <property type="term" value="F:pyridoxal phosphate binding"/>
    <property type="evidence" value="ECO:0007669"/>
    <property type="project" value="InterPro"/>
</dbReference>
<evidence type="ECO:0000313" key="8">
    <source>
        <dbReference type="EMBL" id="OXM88318.1"/>
    </source>
</evidence>
<keyword evidence="6" id="KW-0663">Pyridoxal phosphate</keyword>
<dbReference type="InterPro" id="IPR015424">
    <property type="entry name" value="PyrdxlP-dep_Trfase"/>
</dbReference>
<dbReference type="Proteomes" id="UP000215509">
    <property type="component" value="Unassembled WGS sequence"/>
</dbReference>
<dbReference type="PANTHER" id="PTHR42790:SF19">
    <property type="entry name" value="KYNURENINE_ALPHA-AMINOADIPATE AMINOTRANSFERASE, MITOCHONDRIAL"/>
    <property type="match status" value="1"/>
</dbReference>
<evidence type="ECO:0000256" key="5">
    <source>
        <dbReference type="ARBA" id="ARBA00022679"/>
    </source>
</evidence>
<evidence type="ECO:0000259" key="7">
    <source>
        <dbReference type="Pfam" id="PF00155"/>
    </source>
</evidence>
<dbReference type="Pfam" id="PF00155">
    <property type="entry name" value="Aminotran_1_2"/>
    <property type="match status" value="1"/>
</dbReference>
<evidence type="ECO:0000256" key="1">
    <source>
        <dbReference type="ARBA" id="ARBA00001933"/>
    </source>
</evidence>
<comment type="similarity">
    <text evidence="2">Belongs to the class-I pyridoxal-phosphate-dependent aminotransferase family.</text>
</comment>
<dbReference type="FunFam" id="3.40.640.10:FF:000053">
    <property type="entry name" value="Aminotransferase, class I"/>
    <property type="match status" value="1"/>
</dbReference>
<comment type="subunit">
    <text evidence="3">Homodimer.</text>
</comment>
<dbReference type="RefSeq" id="WP_094012818.1">
    <property type="nucleotide sequence ID" value="NZ_NMQW01000001.1"/>
</dbReference>
<keyword evidence="5 8" id="KW-0808">Transferase</keyword>
<evidence type="ECO:0000256" key="3">
    <source>
        <dbReference type="ARBA" id="ARBA00011738"/>
    </source>
</evidence>
<dbReference type="Gene3D" id="3.40.640.10">
    <property type="entry name" value="Type I PLP-dependent aspartate aminotransferase-like (Major domain)"/>
    <property type="match status" value="1"/>
</dbReference>